<proteinExistence type="predicted"/>
<accession>A0AA37PZN1</accession>
<protein>
    <submittedName>
        <fullName evidence="1">Uncharacterized protein</fullName>
    </submittedName>
</protein>
<comment type="caution">
    <text evidence="1">The sequence shown here is derived from an EMBL/GenBank/DDBJ whole genome shotgun (WGS) entry which is preliminary data.</text>
</comment>
<name>A0AA37PZN1_9BACT</name>
<keyword evidence="2" id="KW-1185">Reference proteome</keyword>
<dbReference type="Proteomes" id="UP001161325">
    <property type="component" value="Unassembled WGS sequence"/>
</dbReference>
<dbReference type="AlphaFoldDB" id="A0AA37PZN1"/>
<organism evidence="1 2">
    <name type="scientific">Roseisolibacter agri</name>
    <dbReference type="NCBI Taxonomy" id="2014610"/>
    <lineage>
        <taxon>Bacteria</taxon>
        <taxon>Pseudomonadati</taxon>
        <taxon>Gemmatimonadota</taxon>
        <taxon>Gemmatimonadia</taxon>
        <taxon>Gemmatimonadales</taxon>
        <taxon>Gemmatimonadaceae</taxon>
        <taxon>Roseisolibacter</taxon>
    </lineage>
</organism>
<evidence type="ECO:0000313" key="1">
    <source>
        <dbReference type="EMBL" id="GLC23749.1"/>
    </source>
</evidence>
<reference evidence="1" key="1">
    <citation type="submission" date="2022-08" db="EMBL/GenBank/DDBJ databases">
        <title>Draft genome sequencing of Roseisolibacter agri AW1220.</title>
        <authorList>
            <person name="Tobiishi Y."/>
            <person name="Tonouchi A."/>
        </authorList>
    </citation>
    <scope>NUCLEOTIDE SEQUENCE</scope>
    <source>
        <strain evidence="1">AW1220</strain>
    </source>
</reference>
<evidence type="ECO:0000313" key="2">
    <source>
        <dbReference type="Proteomes" id="UP001161325"/>
    </source>
</evidence>
<sequence length="86" mass="9469">MSLPNLVDTLRGYTTQLALLQPVSSEELRQLTRRFCHDCAAAGLDVETTRGLARLCAVEARRPETHLPQRVAALVDVVAVEDAGRR</sequence>
<dbReference type="RefSeq" id="WP_284348195.1">
    <property type="nucleotide sequence ID" value="NZ_BRXS01000001.1"/>
</dbReference>
<gene>
    <name evidence="1" type="ORF">rosag_02620</name>
</gene>
<dbReference type="EMBL" id="BRXS01000001">
    <property type="protein sequence ID" value="GLC23749.1"/>
    <property type="molecule type" value="Genomic_DNA"/>
</dbReference>